<evidence type="ECO:0000256" key="4">
    <source>
        <dbReference type="ARBA" id="ARBA00022618"/>
    </source>
</evidence>
<keyword evidence="7 10" id="KW-0413">Isomerase</keyword>
<dbReference type="GO" id="GO:0006457">
    <property type="term" value="P:protein folding"/>
    <property type="evidence" value="ECO:0007669"/>
    <property type="project" value="InterPro"/>
</dbReference>
<dbReference type="PROSITE" id="PS50059">
    <property type="entry name" value="FKBP_PPIASE"/>
    <property type="match status" value="1"/>
</dbReference>
<dbReference type="InterPro" id="IPR027304">
    <property type="entry name" value="Trigger_fact/SurA_dom_sf"/>
</dbReference>
<dbReference type="EC" id="5.2.1.8" evidence="10"/>
<feature type="domain" description="PPIase FKBP-type" evidence="11">
    <location>
        <begin position="48"/>
        <end position="130"/>
    </location>
</feature>
<dbReference type="InterPro" id="IPR001179">
    <property type="entry name" value="PPIase_FKBP_dom"/>
</dbReference>
<dbReference type="SUPFAM" id="SSF54534">
    <property type="entry name" value="FKBP-like"/>
    <property type="match status" value="1"/>
</dbReference>
<reference evidence="12" key="2">
    <citation type="submission" date="2021-04" db="EMBL/GenBank/DDBJ databases">
        <authorList>
            <person name="Gilroy R."/>
        </authorList>
    </citation>
    <scope>NUCLEOTIDE SEQUENCE</scope>
    <source>
        <strain evidence="12">CHK192-9172</strain>
    </source>
</reference>
<dbReference type="SUPFAM" id="SSF109998">
    <property type="entry name" value="Triger factor/SurA peptide-binding domain-like"/>
    <property type="match status" value="1"/>
</dbReference>
<evidence type="ECO:0000256" key="10">
    <source>
        <dbReference type="PROSITE-ProRule" id="PRU00277"/>
    </source>
</evidence>
<name>A0A9D2D1R1_9FIRM</name>
<comment type="similarity">
    <text evidence="3">Belongs to the FKBP-type PPIase family. Tig subfamily.</text>
</comment>
<comment type="function">
    <text evidence="9">Involved in protein export. Acts as a chaperone by maintaining the newly synthesized protein in an open conformation. Functions as a peptidyl-prolyl cis-trans isomerase.</text>
</comment>
<dbReference type="FunFam" id="3.10.50.40:FF:000001">
    <property type="entry name" value="Trigger factor"/>
    <property type="match status" value="1"/>
</dbReference>
<dbReference type="InterPro" id="IPR046357">
    <property type="entry name" value="PPIase_dom_sf"/>
</dbReference>
<dbReference type="Gene3D" id="1.10.3120.10">
    <property type="entry name" value="Trigger factor, C-terminal domain"/>
    <property type="match status" value="1"/>
</dbReference>
<dbReference type="InterPro" id="IPR037041">
    <property type="entry name" value="Trigger_fac_C_sf"/>
</dbReference>
<sequence length="315" mass="35902">MKLGNYKNLTVKKADTSVSPDELNSAFDALQKENSILIHTDSRPARAGDRVILDFHGYADGQSIPNSARKRFRLTLGSHSFIPGFEEQIIGKMPGAEFDISVNFPDNYAVKTMAGKEAVFRIHLHFIEEQILPKLDDDFAKDFSDFDTFEELSREILENLTAKKEEQATEQMQQDLLTQIINDSQLELDAHLLEQLQEELRQEFEEDLQAQGMTEEQYLKRAKKTPDDIDRECLSQARRRLQETMVLNAIGKRENLYLTQDELNDAMAGLAEEYGVPSESFADMLDPDELEGLKLELLCGKAMDFICAHTVMETE</sequence>
<comment type="subcellular location">
    <subcellularLocation>
        <location evidence="2">Cytoplasm</location>
    </subcellularLocation>
</comment>
<dbReference type="Pfam" id="PF00254">
    <property type="entry name" value="FKBP_C"/>
    <property type="match status" value="1"/>
</dbReference>
<dbReference type="GO" id="GO:0005737">
    <property type="term" value="C:cytoplasm"/>
    <property type="evidence" value="ECO:0007669"/>
    <property type="project" value="UniProtKB-SubCell"/>
</dbReference>
<dbReference type="InterPro" id="IPR008880">
    <property type="entry name" value="Trigger_fac_C"/>
</dbReference>
<accession>A0A9D2D1R1</accession>
<reference evidence="12" key="1">
    <citation type="journal article" date="2021" name="PeerJ">
        <title>Extensive microbial diversity within the chicken gut microbiome revealed by metagenomics and culture.</title>
        <authorList>
            <person name="Gilroy R."/>
            <person name="Ravi A."/>
            <person name="Getino M."/>
            <person name="Pursley I."/>
            <person name="Horton D.L."/>
            <person name="Alikhan N.F."/>
            <person name="Baker D."/>
            <person name="Gharbi K."/>
            <person name="Hall N."/>
            <person name="Watson M."/>
            <person name="Adriaenssens E.M."/>
            <person name="Foster-Nyarko E."/>
            <person name="Jarju S."/>
            <person name="Secka A."/>
            <person name="Antonio M."/>
            <person name="Oren A."/>
            <person name="Chaudhuri R.R."/>
            <person name="La Ragione R."/>
            <person name="Hildebrand F."/>
            <person name="Pallen M.J."/>
        </authorList>
    </citation>
    <scope>NUCLEOTIDE SEQUENCE</scope>
    <source>
        <strain evidence="12">CHK192-9172</strain>
    </source>
</reference>
<evidence type="ECO:0000256" key="7">
    <source>
        <dbReference type="ARBA" id="ARBA00023235"/>
    </source>
</evidence>
<evidence type="ECO:0000256" key="1">
    <source>
        <dbReference type="ARBA" id="ARBA00000971"/>
    </source>
</evidence>
<dbReference type="AlphaFoldDB" id="A0A9D2D1R1"/>
<dbReference type="NCBIfam" id="TIGR00115">
    <property type="entry name" value="tig"/>
    <property type="match status" value="1"/>
</dbReference>
<dbReference type="Proteomes" id="UP000824024">
    <property type="component" value="Unassembled WGS sequence"/>
</dbReference>
<proteinExistence type="inferred from homology"/>
<evidence type="ECO:0000259" key="11">
    <source>
        <dbReference type="PROSITE" id="PS50059"/>
    </source>
</evidence>
<protein>
    <recommendedName>
        <fullName evidence="10">peptidylprolyl isomerase</fullName>
        <ecNumber evidence="10">5.2.1.8</ecNumber>
    </recommendedName>
</protein>
<keyword evidence="4" id="KW-0132">Cell division</keyword>
<evidence type="ECO:0000256" key="9">
    <source>
        <dbReference type="ARBA" id="ARBA00024849"/>
    </source>
</evidence>
<keyword evidence="8" id="KW-0131">Cell cycle</keyword>
<evidence type="ECO:0000256" key="2">
    <source>
        <dbReference type="ARBA" id="ARBA00004496"/>
    </source>
</evidence>
<evidence type="ECO:0000313" key="13">
    <source>
        <dbReference type="Proteomes" id="UP000824024"/>
    </source>
</evidence>
<evidence type="ECO:0000256" key="5">
    <source>
        <dbReference type="ARBA" id="ARBA00023110"/>
    </source>
</evidence>
<dbReference type="GO" id="GO:0003755">
    <property type="term" value="F:peptidyl-prolyl cis-trans isomerase activity"/>
    <property type="evidence" value="ECO:0007669"/>
    <property type="project" value="UniProtKB-KW"/>
</dbReference>
<evidence type="ECO:0000256" key="8">
    <source>
        <dbReference type="ARBA" id="ARBA00023306"/>
    </source>
</evidence>
<evidence type="ECO:0000313" key="12">
    <source>
        <dbReference type="EMBL" id="HIZ06899.1"/>
    </source>
</evidence>
<dbReference type="EMBL" id="DXCH01000083">
    <property type="protein sequence ID" value="HIZ06899.1"/>
    <property type="molecule type" value="Genomic_DNA"/>
</dbReference>
<keyword evidence="6" id="KW-0143">Chaperone</keyword>
<evidence type="ECO:0000256" key="3">
    <source>
        <dbReference type="ARBA" id="ARBA00005464"/>
    </source>
</evidence>
<evidence type="ECO:0000256" key="6">
    <source>
        <dbReference type="ARBA" id="ARBA00023186"/>
    </source>
</evidence>
<gene>
    <name evidence="12" type="primary">tig</name>
    <name evidence="12" type="ORF">IAA08_03050</name>
</gene>
<dbReference type="Gene3D" id="3.10.50.40">
    <property type="match status" value="1"/>
</dbReference>
<comment type="catalytic activity">
    <reaction evidence="1 10">
        <text>[protein]-peptidylproline (omega=180) = [protein]-peptidylproline (omega=0)</text>
        <dbReference type="Rhea" id="RHEA:16237"/>
        <dbReference type="Rhea" id="RHEA-COMP:10747"/>
        <dbReference type="Rhea" id="RHEA-COMP:10748"/>
        <dbReference type="ChEBI" id="CHEBI:83833"/>
        <dbReference type="ChEBI" id="CHEBI:83834"/>
        <dbReference type="EC" id="5.2.1.8"/>
    </reaction>
</comment>
<dbReference type="Pfam" id="PF05698">
    <property type="entry name" value="Trigger_C"/>
    <property type="match status" value="1"/>
</dbReference>
<comment type="caution">
    <text evidence="12">The sequence shown here is derived from an EMBL/GenBank/DDBJ whole genome shotgun (WGS) entry which is preliminary data.</text>
</comment>
<keyword evidence="5 10" id="KW-0697">Rotamase</keyword>
<dbReference type="GO" id="GO:0051301">
    <property type="term" value="P:cell division"/>
    <property type="evidence" value="ECO:0007669"/>
    <property type="project" value="UniProtKB-KW"/>
</dbReference>
<organism evidence="12 13">
    <name type="scientific">Candidatus Eubacterium avistercoris</name>
    <dbReference type="NCBI Taxonomy" id="2838567"/>
    <lineage>
        <taxon>Bacteria</taxon>
        <taxon>Bacillati</taxon>
        <taxon>Bacillota</taxon>
        <taxon>Clostridia</taxon>
        <taxon>Eubacteriales</taxon>
        <taxon>Eubacteriaceae</taxon>
        <taxon>Eubacterium</taxon>
    </lineage>
</organism>
<dbReference type="InterPro" id="IPR005215">
    <property type="entry name" value="Trig_fac"/>
</dbReference>
<dbReference type="GO" id="GO:0015031">
    <property type="term" value="P:protein transport"/>
    <property type="evidence" value="ECO:0007669"/>
    <property type="project" value="InterPro"/>
</dbReference>